<dbReference type="Proteomes" id="UP001187192">
    <property type="component" value="Unassembled WGS sequence"/>
</dbReference>
<feature type="binding site" evidence="5">
    <location>
        <position position="35"/>
    </location>
    <ligand>
        <name>ATP</name>
        <dbReference type="ChEBI" id="CHEBI:30616"/>
    </ligand>
</feature>
<dbReference type="InterPro" id="IPR052751">
    <property type="entry name" value="Plant_MAPKKK"/>
</dbReference>
<evidence type="ECO:0000256" key="2">
    <source>
        <dbReference type="ARBA" id="ARBA00022741"/>
    </source>
</evidence>
<name>A0AA88DU15_FICCA</name>
<comment type="similarity">
    <text evidence="6">Belongs to the protein kinase superfamily.</text>
</comment>
<keyword evidence="2 5" id="KW-0547">Nucleotide-binding</keyword>
<protein>
    <recommendedName>
        <fullName evidence="7">Protein kinase domain-containing protein</fullName>
    </recommendedName>
</protein>
<dbReference type="PROSITE" id="PS00108">
    <property type="entry name" value="PROTEIN_KINASE_ST"/>
    <property type="match status" value="1"/>
</dbReference>
<evidence type="ECO:0000256" key="5">
    <source>
        <dbReference type="PROSITE-ProRule" id="PRU10141"/>
    </source>
</evidence>
<keyword evidence="6" id="KW-0723">Serine/threonine-protein kinase</keyword>
<dbReference type="EMBL" id="BTGU01000112">
    <property type="protein sequence ID" value="GMN61468.1"/>
    <property type="molecule type" value="Genomic_DNA"/>
</dbReference>
<evidence type="ECO:0000256" key="1">
    <source>
        <dbReference type="ARBA" id="ARBA00022679"/>
    </source>
</evidence>
<dbReference type="GO" id="GO:0004674">
    <property type="term" value="F:protein serine/threonine kinase activity"/>
    <property type="evidence" value="ECO:0007669"/>
    <property type="project" value="UniProtKB-KW"/>
</dbReference>
<keyword evidence="9" id="KW-1185">Reference proteome</keyword>
<proteinExistence type="inferred from homology"/>
<dbReference type="Pfam" id="PF00069">
    <property type="entry name" value="Pkinase"/>
    <property type="match status" value="1"/>
</dbReference>
<dbReference type="InterPro" id="IPR008271">
    <property type="entry name" value="Ser/Thr_kinase_AS"/>
</dbReference>
<dbReference type="CDD" id="cd06606">
    <property type="entry name" value="STKc_MAPKKK"/>
    <property type="match status" value="1"/>
</dbReference>
<dbReference type="InterPro" id="IPR011009">
    <property type="entry name" value="Kinase-like_dom_sf"/>
</dbReference>
<dbReference type="PROSITE" id="PS50011">
    <property type="entry name" value="PROTEIN_KINASE_DOM"/>
    <property type="match status" value="1"/>
</dbReference>
<dbReference type="SUPFAM" id="SSF56112">
    <property type="entry name" value="Protein kinase-like (PK-like)"/>
    <property type="match status" value="1"/>
</dbReference>
<keyword evidence="3" id="KW-0418">Kinase</keyword>
<dbReference type="InterPro" id="IPR000719">
    <property type="entry name" value="Prot_kinase_dom"/>
</dbReference>
<evidence type="ECO:0000313" key="8">
    <source>
        <dbReference type="EMBL" id="GMN61468.1"/>
    </source>
</evidence>
<feature type="domain" description="Protein kinase" evidence="7">
    <location>
        <begin position="7"/>
        <end position="275"/>
    </location>
</feature>
<evidence type="ECO:0000256" key="6">
    <source>
        <dbReference type="RuleBase" id="RU000304"/>
    </source>
</evidence>
<dbReference type="AlphaFoldDB" id="A0AA88DU15"/>
<keyword evidence="1" id="KW-0808">Transferase</keyword>
<dbReference type="Gene3D" id="3.30.200.20">
    <property type="entry name" value="Phosphorylase Kinase, domain 1"/>
    <property type="match status" value="1"/>
</dbReference>
<dbReference type="GO" id="GO:0005524">
    <property type="term" value="F:ATP binding"/>
    <property type="evidence" value="ECO:0007669"/>
    <property type="project" value="UniProtKB-UniRule"/>
</dbReference>
<organism evidence="8 9">
    <name type="scientific">Ficus carica</name>
    <name type="common">Common fig</name>
    <dbReference type="NCBI Taxonomy" id="3494"/>
    <lineage>
        <taxon>Eukaryota</taxon>
        <taxon>Viridiplantae</taxon>
        <taxon>Streptophyta</taxon>
        <taxon>Embryophyta</taxon>
        <taxon>Tracheophyta</taxon>
        <taxon>Spermatophyta</taxon>
        <taxon>Magnoliopsida</taxon>
        <taxon>eudicotyledons</taxon>
        <taxon>Gunneridae</taxon>
        <taxon>Pentapetalae</taxon>
        <taxon>rosids</taxon>
        <taxon>fabids</taxon>
        <taxon>Rosales</taxon>
        <taxon>Moraceae</taxon>
        <taxon>Ficeae</taxon>
        <taxon>Ficus</taxon>
    </lineage>
</organism>
<dbReference type="InterPro" id="IPR017441">
    <property type="entry name" value="Protein_kinase_ATP_BS"/>
</dbReference>
<dbReference type="SMART" id="SM00220">
    <property type="entry name" value="S_TKc"/>
    <property type="match status" value="1"/>
</dbReference>
<gene>
    <name evidence="8" type="ORF">TIFTF001_030554</name>
</gene>
<comment type="caution">
    <text evidence="8">The sequence shown here is derived from an EMBL/GenBank/DDBJ whole genome shotgun (WGS) entry which is preliminary data.</text>
</comment>
<evidence type="ECO:0000256" key="4">
    <source>
        <dbReference type="ARBA" id="ARBA00022840"/>
    </source>
</evidence>
<accession>A0AA88DU15</accession>
<evidence type="ECO:0000259" key="7">
    <source>
        <dbReference type="PROSITE" id="PS50011"/>
    </source>
</evidence>
<dbReference type="PANTHER" id="PTHR48011">
    <property type="entry name" value="CCR4-NOT TRANSCRIPTIONAL COMPLEX SUBUNIT CAF120-RELATED"/>
    <property type="match status" value="1"/>
</dbReference>
<keyword evidence="4 5" id="KW-0067">ATP-binding</keyword>
<dbReference type="GO" id="GO:0007165">
    <property type="term" value="P:signal transduction"/>
    <property type="evidence" value="ECO:0007669"/>
    <property type="project" value="TreeGrafter"/>
</dbReference>
<dbReference type="PROSITE" id="PS00107">
    <property type="entry name" value="PROTEIN_KINASE_ATP"/>
    <property type="match status" value="1"/>
</dbReference>
<evidence type="ECO:0000256" key="3">
    <source>
        <dbReference type="ARBA" id="ARBA00022777"/>
    </source>
</evidence>
<sequence>MGSRSTWSRSKHLGKGSYGSVFLGLHKNGTMFAVKTAKLENSNSLVKEKKILKHIGNSPEIVRYYGDEITIEKGIQYYNLFLEYASYGDLLKLINKVGGRIPKEGPVQVFTRMILDSLCCIHAKGIVHCDIKPENILVFSSDRYGCRCQLKIADFGLAKEASEAALESKKYAFCGTPDYMPPESVALFYKYETSMDIWSLGCVVLVMFTGKSIWSGTDGKPLDREEIIQILASTETMPEIPKEMSETGKDFLGKCLQRDPSKRWSAQKLLDHPYVSPFSLRNIEFLKEYPTAVGVKRSRSY</sequence>
<evidence type="ECO:0000313" key="9">
    <source>
        <dbReference type="Proteomes" id="UP001187192"/>
    </source>
</evidence>
<dbReference type="PANTHER" id="PTHR48011:SF51">
    <property type="entry name" value="PROTEIN KINASE SUPERFAMILY PROTEIN"/>
    <property type="match status" value="1"/>
</dbReference>
<dbReference type="Gene3D" id="1.10.510.10">
    <property type="entry name" value="Transferase(Phosphotransferase) domain 1"/>
    <property type="match status" value="1"/>
</dbReference>
<reference evidence="8" key="1">
    <citation type="submission" date="2023-07" db="EMBL/GenBank/DDBJ databases">
        <title>draft genome sequence of fig (Ficus carica).</title>
        <authorList>
            <person name="Takahashi T."/>
            <person name="Nishimura K."/>
        </authorList>
    </citation>
    <scope>NUCLEOTIDE SEQUENCE</scope>
</reference>